<proteinExistence type="predicted"/>
<dbReference type="GO" id="GO:0003700">
    <property type="term" value="F:DNA-binding transcription factor activity"/>
    <property type="evidence" value="ECO:0007669"/>
    <property type="project" value="InterPro"/>
</dbReference>
<dbReference type="Gene3D" id="1.10.10.10">
    <property type="entry name" value="Winged helix-like DNA-binding domain superfamily/Winged helix DNA-binding domain"/>
    <property type="match status" value="1"/>
</dbReference>
<keyword evidence="3" id="KW-0560">Oxidoreductase</keyword>
<dbReference type="InterPro" id="IPR023485">
    <property type="entry name" value="Ptyr_pPase"/>
</dbReference>
<dbReference type="Proteomes" id="UP000051587">
    <property type="component" value="Unassembled WGS sequence"/>
</dbReference>
<dbReference type="SMART" id="SM00226">
    <property type="entry name" value="LMWPc"/>
    <property type="match status" value="1"/>
</dbReference>
<dbReference type="SUPFAM" id="SSF52788">
    <property type="entry name" value="Phosphotyrosine protein phosphatases I"/>
    <property type="match status" value="1"/>
</dbReference>
<dbReference type="EC" id="1.20.4.-" evidence="3"/>
<evidence type="ECO:0000256" key="1">
    <source>
        <dbReference type="ARBA" id="ARBA00022849"/>
    </source>
</evidence>
<feature type="domain" description="HTH arsR-type" evidence="2">
    <location>
        <begin position="1"/>
        <end position="94"/>
    </location>
</feature>
<dbReference type="InterPro" id="IPR001845">
    <property type="entry name" value="HTH_ArsR_DNA-bd_dom"/>
</dbReference>
<dbReference type="CDD" id="cd00090">
    <property type="entry name" value="HTH_ARSR"/>
    <property type="match status" value="1"/>
</dbReference>
<name>A0A0P1FH35_THAGE</name>
<gene>
    <name evidence="3" type="primary">arsC_3</name>
    <name evidence="3" type="ORF">TG4357_02831</name>
</gene>
<dbReference type="InterPro" id="IPR011991">
    <property type="entry name" value="ArsR-like_HTH"/>
</dbReference>
<dbReference type="OrthoDB" id="9793058at2"/>
<dbReference type="Gene3D" id="3.40.50.2300">
    <property type="match status" value="1"/>
</dbReference>
<accession>A0A0P1FH35</accession>
<keyword evidence="4" id="KW-1185">Reference proteome</keyword>
<dbReference type="STRING" id="53501.SAMN04488043_101429"/>
<dbReference type="SMART" id="SM00418">
    <property type="entry name" value="HTH_ARSR"/>
    <property type="match status" value="1"/>
</dbReference>
<dbReference type="EMBL" id="CYSA01000026">
    <property type="protein sequence ID" value="CUH67137.1"/>
    <property type="molecule type" value="Genomic_DNA"/>
</dbReference>
<evidence type="ECO:0000313" key="3">
    <source>
        <dbReference type="EMBL" id="CUH67137.1"/>
    </source>
</evidence>
<dbReference type="InterPro" id="IPR036196">
    <property type="entry name" value="Ptyr_pPase_sf"/>
</dbReference>
<keyword evidence="1" id="KW-0059">Arsenical resistance</keyword>
<dbReference type="InterPro" id="IPR036388">
    <property type="entry name" value="WH-like_DNA-bd_sf"/>
</dbReference>
<dbReference type="Pfam" id="PF01451">
    <property type="entry name" value="LMWPc"/>
    <property type="match status" value="1"/>
</dbReference>
<dbReference type="RefSeq" id="WP_058263547.1">
    <property type="nucleotide sequence ID" value="NZ_CP051181.1"/>
</dbReference>
<dbReference type="GO" id="GO:0046685">
    <property type="term" value="P:response to arsenic-containing substance"/>
    <property type="evidence" value="ECO:0007669"/>
    <property type="project" value="UniProtKB-KW"/>
</dbReference>
<sequence>MEKMILDRLTTLGHAQRMAVFRLLVRRFPDEIPAGEIGAALNLKPSTLSVYLSALNAVGLIVQRRQGTSLLYRANMAGAEDLIEYLFQDCCNNRPQLCLAFAGPPKNGHGNMKPEKYNALFICTGNSARSIFAEAILNELGGDKFNVFSAGTKPASTLNPIAVEMLETKGHDLSNLRAKHISEFQTENAPVMDFVFTVCDQAANEECPAWAGQPITAHWGVPDPVKATGTDAEKHLAFQQAYGILKNRISLFTALHPENLERAALQARVDEISLEGKSL</sequence>
<dbReference type="PANTHER" id="PTHR43428:SF1">
    <property type="entry name" value="ARSENATE REDUCTASE"/>
    <property type="match status" value="1"/>
</dbReference>
<evidence type="ECO:0000313" key="4">
    <source>
        <dbReference type="Proteomes" id="UP000051587"/>
    </source>
</evidence>
<dbReference type="SUPFAM" id="SSF46785">
    <property type="entry name" value="Winged helix' DNA-binding domain"/>
    <property type="match status" value="1"/>
</dbReference>
<dbReference type="GO" id="GO:0016491">
    <property type="term" value="F:oxidoreductase activity"/>
    <property type="evidence" value="ECO:0007669"/>
    <property type="project" value="UniProtKB-KW"/>
</dbReference>
<reference evidence="3 4" key="1">
    <citation type="submission" date="2015-09" db="EMBL/GenBank/DDBJ databases">
        <authorList>
            <consortium name="Swine Surveillance"/>
        </authorList>
    </citation>
    <scope>NUCLEOTIDE SEQUENCE [LARGE SCALE GENOMIC DNA]</scope>
    <source>
        <strain evidence="3 4">CECT 4357</strain>
    </source>
</reference>
<protein>
    <submittedName>
        <fullName evidence="3">Arsenate reductase</fullName>
        <ecNumber evidence="3">1.20.4.-</ecNumber>
    </submittedName>
</protein>
<dbReference type="InterPro" id="IPR036390">
    <property type="entry name" value="WH_DNA-bd_sf"/>
</dbReference>
<organism evidence="3 4">
    <name type="scientific">Thalassovita gelatinovora</name>
    <name type="common">Thalassobius gelatinovorus</name>
    <dbReference type="NCBI Taxonomy" id="53501"/>
    <lineage>
        <taxon>Bacteria</taxon>
        <taxon>Pseudomonadati</taxon>
        <taxon>Pseudomonadota</taxon>
        <taxon>Alphaproteobacteria</taxon>
        <taxon>Rhodobacterales</taxon>
        <taxon>Roseobacteraceae</taxon>
        <taxon>Thalassovita</taxon>
    </lineage>
</organism>
<dbReference type="AlphaFoldDB" id="A0A0P1FH35"/>
<dbReference type="PANTHER" id="PTHR43428">
    <property type="entry name" value="ARSENATE REDUCTASE"/>
    <property type="match status" value="1"/>
</dbReference>
<dbReference type="CDD" id="cd16345">
    <property type="entry name" value="LMWP_ArsC"/>
    <property type="match status" value="1"/>
</dbReference>
<dbReference type="PROSITE" id="PS50987">
    <property type="entry name" value="HTH_ARSR_2"/>
    <property type="match status" value="1"/>
</dbReference>
<evidence type="ECO:0000259" key="2">
    <source>
        <dbReference type="PROSITE" id="PS50987"/>
    </source>
</evidence>